<evidence type="ECO:0000313" key="10">
    <source>
        <dbReference type="Proteomes" id="UP000673975"/>
    </source>
</evidence>
<dbReference type="PANTHER" id="PTHR30069">
    <property type="entry name" value="TONB-DEPENDENT OUTER MEMBRANE RECEPTOR"/>
    <property type="match status" value="1"/>
</dbReference>
<dbReference type="EMBL" id="JAFIDN010000014">
    <property type="protein sequence ID" value="MBP3193795.1"/>
    <property type="molecule type" value="Genomic_DNA"/>
</dbReference>
<dbReference type="SUPFAM" id="SSF56935">
    <property type="entry name" value="Porins"/>
    <property type="match status" value="1"/>
</dbReference>
<keyword evidence="9" id="KW-0675">Receptor</keyword>
<evidence type="ECO:0000259" key="8">
    <source>
        <dbReference type="Pfam" id="PF07715"/>
    </source>
</evidence>
<dbReference type="Proteomes" id="UP000673975">
    <property type="component" value="Unassembled WGS sequence"/>
</dbReference>
<dbReference type="InterPro" id="IPR037066">
    <property type="entry name" value="Plug_dom_sf"/>
</dbReference>
<proteinExistence type="predicted"/>
<evidence type="ECO:0000256" key="6">
    <source>
        <dbReference type="ARBA" id="ARBA00023136"/>
    </source>
</evidence>
<dbReference type="Gene3D" id="2.170.130.10">
    <property type="entry name" value="TonB-dependent receptor, plug domain"/>
    <property type="match status" value="1"/>
</dbReference>
<keyword evidence="4" id="KW-0812">Transmembrane</keyword>
<keyword evidence="2" id="KW-0813">Transport</keyword>
<dbReference type="AlphaFoldDB" id="A0A8J7RLC3"/>
<organism evidence="9 10">
    <name type="scientific">Natronogracilivirga saccharolytica</name>
    <dbReference type="NCBI Taxonomy" id="2812953"/>
    <lineage>
        <taxon>Bacteria</taxon>
        <taxon>Pseudomonadati</taxon>
        <taxon>Balneolota</taxon>
        <taxon>Balneolia</taxon>
        <taxon>Balneolales</taxon>
        <taxon>Cyclonatronaceae</taxon>
        <taxon>Natronogracilivirga</taxon>
    </lineage>
</organism>
<keyword evidence="3" id="KW-1134">Transmembrane beta strand</keyword>
<dbReference type="InterPro" id="IPR039426">
    <property type="entry name" value="TonB-dep_rcpt-like"/>
</dbReference>
<gene>
    <name evidence="9" type="ORF">NATSA_14050</name>
</gene>
<evidence type="ECO:0000313" key="9">
    <source>
        <dbReference type="EMBL" id="MBP3193795.1"/>
    </source>
</evidence>
<keyword evidence="5" id="KW-0732">Signal</keyword>
<dbReference type="Gene3D" id="2.40.170.20">
    <property type="entry name" value="TonB-dependent receptor, beta-barrel domain"/>
    <property type="match status" value="1"/>
</dbReference>
<dbReference type="PANTHER" id="PTHR30069:SF29">
    <property type="entry name" value="HEMOGLOBIN AND HEMOGLOBIN-HAPTOGLOBIN-BINDING PROTEIN 1-RELATED"/>
    <property type="match status" value="1"/>
</dbReference>
<accession>A0A8J7RLC3</accession>
<keyword evidence="6" id="KW-0472">Membrane</keyword>
<comment type="caution">
    <text evidence="9">The sequence shown here is derived from an EMBL/GenBank/DDBJ whole genome shotgun (WGS) entry which is preliminary data.</text>
</comment>
<dbReference type="Pfam" id="PF07715">
    <property type="entry name" value="Plug"/>
    <property type="match status" value="1"/>
</dbReference>
<reference evidence="9" key="1">
    <citation type="submission" date="2021-02" db="EMBL/GenBank/DDBJ databases">
        <title>Natronogracilivirga saccharolytica gen. nov. sp. nov. a new anaerobic, haloalkiliphilic carbohydrate-fermenting bacterium from soda lake and proposing of Cyclonatronumiaceae fam. nov. in the phylum Balneolaeota.</title>
        <authorList>
            <person name="Zhilina T.N."/>
            <person name="Sorokin D.Y."/>
            <person name="Zavarzina D.G."/>
            <person name="Toshchakov S.V."/>
            <person name="Kublanov I.V."/>
        </authorList>
    </citation>
    <scope>NUCLEOTIDE SEQUENCE</scope>
    <source>
        <strain evidence="9">Z-1702</strain>
    </source>
</reference>
<protein>
    <submittedName>
        <fullName evidence="9">TonB-dependent receptor</fullName>
    </submittedName>
</protein>
<dbReference type="InterPro" id="IPR012910">
    <property type="entry name" value="Plug_dom"/>
</dbReference>
<evidence type="ECO:0000256" key="2">
    <source>
        <dbReference type="ARBA" id="ARBA00022448"/>
    </source>
</evidence>
<dbReference type="GO" id="GO:0015344">
    <property type="term" value="F:siderophore uptake transmembrane transporter activity"/>
    <property type="evidence" value="ECO:0007669"/>
    <property type="project" value="TreeGrafter"/>
</dbReference>
<keyword evidence="7" id="KW-0998">Cell outer membrane</keyword>
<dbReference type="Gene3D" id="2.60.40.1120">
    <property type="entry name" value="Carboxypeptidase-like, regulatory domain"/>
    <property type="match status" value="1"/>
</dbReference>
<feature type="domain" description="TonB-dependent receptor plug" evidence="8">
    <location>
        <begin position="101"/>
        <end position="191"/>
    </location>
</feature>
<evidence type="ECO:0000256" key="5">
    <source>
        <dbReference type="ARBA" id="ARBA00022729"/>
    </source>
</evidence>
<dbReference type="InterPro" id="IPR008969">
    <property type="entry name" value="CarboxyPept-like_regulatory"/>
</dbReference>
<evidence type="ECO:0000256" key="7">
    <source>
        <dbReference type="ARBA" id="ARBA00023237"/>
    </source>
</evidence>
<comment type="subcellular location">
    <subcellularLocation>
        <location evidence="1">Cell outer membrane</location>
        <topology evidence="1">Multi-pass membrane protein</topology>
    </subcellularLocation>
</comment>
<keyword evidence="10" id="KW-1185">Reference proteome</keyword>
<evidence type="ECO:0000256" key="1">
    <source>
        <dbReference type="ARBA" id="ARBA00004571"/>
    </source>
</evidence>
<dbReference type="GO" id="GO:0009279">
    <property type="term" value="C:cell outer membrane"/>
    <property type="evidence" value="ECO:0007669"/>
    <property type="project" value="UniProtKB-SubCell"/>
</dbReference>
<dbReference type="GO" id="GO:0044718">
    <property type="term" value="P:siderophore transmembrane transport"/>
    <property type="evidence" value="ECO:0007669"/>
    <property type="project" value="TreeGrafter"/>
</dbReference>
<dbReference type="InterPro" id="IPR036942">
    <property type="entry name" value="Beta-barrel_TonB_sf"/>
</dbReference>
<name>A0A8J7RLC3_9BACT</name>
<dbReference type="SUPFAM" id="SSF49464">
    <property type="entry name" value="Carboxypeptidase regulatory domain-like"/>
    <property type="match status" value="1"/>
</dbReference>
<sequence>MSDEETGETLLGANVLVTDTDRGATTNHAGYYIINNVPPGSYTLRFSYLGYNDKFVEIELEEGESKRLDVSLTPMTFTMDELVVESTRGRDESRNIGTASVSTELIKNVPAVLQADVFRAVQLLPGVKAASDFSSGLYIRGGGPDQTLIMLDRTTVYNPSHFFGFFSTFNPDAIKDVQLYKGAYPAMYGGRLGSVLEVYNKDGNRRRTAGTLSLGMLSSRAMIEGPYPGGSYMLAVRRSTLEPVLAALRGNVDNVPDAFYFYDINARINYDRWTDNRLSISAYTGTDDVQFPFGDDDMFNLFYGNRTLSIDWTHLLSERTFTNVTLTGAEYFNDPDFDFGGTKFERRNRIYDLSLKTDIEWLPSQDFEMLAGFWGGRKVFQLEDYFDGSQTQDEEIVTNYASVYLQNIWRPHTRWEINAGLRANYFESGGYLKLDPRLSVEYHLDSDNRLQAAYGRYHQFLTLLTNEAISAFDLWLITDEGVPPAYGDQFVLGWKNTRLDDYNLEVELYYRTMRDLFEFDPFIQDAAGLEYADLFRFGEGYATGFEVFLEKTRGRLFGFIGYTWGVTRRKFSGYNEDRFYPPKYDRTHDVNIVGNYRISDRWTASATFNYATGQAYTEPLGRTAMQSNPFDGSVIDAIVVGRVNASRLPAYHRLDVSFTRAGSFFGIAGAEWQFQIINLYSRRNVWFYSYDFDENPVERNDVRMLPVIPAVGYTIDF</sequence>
<evidence type="ECO:0000256" key="3">
    <source>
        <dbReference type="ARBA" id="ARBA00022452"/>
    </source>
</evidence>
<dbReference type="Pfam" id="PF13715">
    <property type="entry name" value="CarbopepD_reg_2"/>
    <property type="match status" value="1"/>
</dbReference>
<evidence type="ECO:0000256" key="4">
    <source>
        <dbReference type="ARBA" id="ARBA00022692"/>
    </source>
</evidence>